<organism evidence="2 3">
    <name type="scientific">Streptosporangium algeriense</name>
    <dbReference type="NCBI Taxonomy" id="1682748"/>
    <lineage>
        <taxon>Bacteria</taxon>
        <taxon>Bacillati</taxon>
        <taxon>Actinomycetota</taxon>
        <taxon>Actinomycetes</taxon>
        <taxon>Streptosporangiales</taxon>
        <taxon>Streptosporangiaceae</taxon>
        <taxon>Streptosporangium</taxon>
    </lineage>
</organism>
<name>A0ABW3E524_9ACTN</name>
<dbReference type="InterPro" id="IPR008030">
    <property type="entry name" value="NmrA-like"/>
</dbReference>
<dbReference type="SUPFAM" id="SSF51735">
    <property type="entry name" value="NAD(P)-binding Rossmann-fold domains"/>
    <property type="match status" value="1"/>
</dbReference>
<comment type="caution">
    <text evidence="2">The sequence shown here is derived from an EMBL/GenBank/DDBJ whole genome shotgun (WGS) entry which is preliminary data.</text>
</comment>
<evidence type="ECO:0000259" key="1">
    <source>
        <dbReference type="Pfam" id="PF05368"/>
    </source>
</evidence>
<dbReference type="Proteomes" id="UP001597024">
    <property type="component" value="Unassembled WGS sequence"/>
</dbReference>
<dbReference type="EMBL" id="JBHTHX010002348">
    <property type="protein sequence ID" value="MFD0890304.1"/>
    <property type="molecule type" value="Genomic_DNA"/>
</dbReference>
<evidence type="ECO:0000313" key="2">
    <source>
        <dbReference type="EMBL" id="MFD0890304.1"/>
    </source>
</evidence>
<dbReference type="InterPro" id="IPR036291">
    <property type="entry name" value="NAD(P)-bd_dom_sf"/>
</dbReference>
<reference evidence="3" key="1">
    <citation type="journal article" date="2019" name="Int. J. Syst. Evol. Microbiol.">
        <title>The Global Catalogue of Microorganisms (GCM) 10K type strain sequencing project: providing services to taxonomists for standard genome sequencing and annotation.</title>
        <authorList>
            <consortium name="The Broad Institute Genomics Platform"/>
            <consortium name="The Broad Institute Genome Sequencing Center for Infectious Disease"/>
            <person name="Wu L."/>
            <person name="Ma J."/>
        </authorList>
    </citation>
    <scope>NUCLEOTIDE SEQUENCE [LARGE SCALE GENOMIC DNA]</scope>
    <source>
        <strain evidence="3">CCUG 62974</strain>
    </source>
</reference>
<protein>
    <submittedName>
        <fullName evidence="2">NmrA family NAD(P)-binding protein</fullName>
    </submittedName>
</protein>
<gene>
    <name evidence="2" type="ORF">ACFQ08_37665</name>
</gene>
<keyword evidence="3" id="KW-1185">Reference proteome</keyword>
<feature type="domain" description="NmrA-like" evidence="1">
    <location>
        <begin position="2"/>
        <end position="35"/>
    </location>
</feature>
<evidence type="ECO:0000313" key="3">
    <source>
        <dbReference type="Proteomes" id="UP001597024"/>
    </source>
</evidence>
<dbReference type="Gene3D" id="3.40.50.720">
    <property type="entry name" value="NAD(P)-binding Rossmann-like Domain"/>
    <property type="match status" value="1"/>
</dbReference>
<dbReference type="Pfam" id="PF05368">
    <property type="entry name" value="NmrA"/>
    <property type="match status" value="1"/>
</dbReference>
<feature type="non-terminal residue" evidence="2">
    <location>
        <position position="38"/>
    </location>
</feature>
<accession>A0ABW3E524</accession>
<proteinExistence type="predicted"/>
<sequence length="38" mass="3844">MSRIVVFGAGGNAGRRVVAEAVSRGHTVTAVVRDPGGH</sequence>